<organism evidence="2 3">
    <name type="scientific">Roseibium limicola</name>
    <dbReference type="NCBI Taxonomy" id="2816037"/>
    <lineage>
        <taxon>Bacteria</taxon>
        <taxon>Pseudomonadati</taxon>
        <taxon>Pseudomonadota</taxon>
        <taxon>Alphaproteobacteria</taxon>
        <taxon>Hyphomicrobiales</taxon>
        <taxon>Stappiaceae</taxon>
        <taxon>Roseibium</taxon>
    </lineage>
</organism>
<feature type="region of interest" description="Disordered" evidence="1">
    <location>
        <begin position="1"/>
        <end position="57"/>
    </location>
</feature>
<comment type="caution">
    <text evidence="2">The sequence shown here is derived from an EMBL/GenBank/DDBJ whole genome shotgun (WGS) entry which is preliminary data.</text>
</comment>
<sequence>MPATIERPPAANVVAHATEYPPDRQRQGHRGSEEDRRESRAERQDDHAPKLSGSADAVVIVHVEEDHRLDGVSAYTHLGEQARLALNQRAATTSRSGQSTTSPEPHTPGEIREAYEEHGGELEHHEVNVAT</sequence>
<proteinExistence type="predicted"/>
<reference evidence="2" key="1">
    <citation type="submission" date="2021-03" db="EMBL/GenBank/DDBJ databases">
        <title>Roseibium sp. CAU 1637 isolated from Incheon.</title>
        <authorList>
            <person name="Kim W."/>
        </authorList>
    </citation>
    <scope>NUCLEOTIDE SEQUENCE</scope>
    <source>
        <strain evidence="2">CAU 1637</strain>
    </source>
</reference>
<feature type="compositionally biased region" description="Basic and acidic residues" evidence="1">
    <location>
        <begin position="107"/>
        <end position="131"/>
    </location>
</feature>
<dbReference type="EMBL" id="JAFLNF010000007">
    <property type="protein sequence ID" value="MBO0346599.1"/>
    <property type="molecule type" value="Genomic_DNA"/>
</dbReference>
<feature type="compositionally biased region" description="Polar residues" evidence="1">
    <location>
        <begin position="89"/>
        <end position="104"/>
    </location>
</feature>
<evidence type="ECO:0000313" key="3">
    <source>
        <dbReference type="Proteomes" id="UP000664779"/>
    </source>
</evidence>
<dbReference type="RefSeq" id="WP_206942547.1">
    <property type="nucleotide sequence ID" value="NZ_JAFLNF010000007.1"/>
</dbReference>
<accession>A0A939JA56</accession>
<evidence type="ECO:0000256" key="1">
    <source>
        <dbReference type="SAM" id="MobiDB-lite"/>
    </source>
</evidence>
<protein>
    <submittedName>
        <fullName evidence="2">Uncharacterized protein</fullName>
    </submittedName>
</protein>
<dbReference type="Proteomes" id="UP000664779">
    <property type="component" value="Unassembled WGS sequence"/>
</dbReference>
<dbReference type="AlphaFoldDB" id="A0A939JA56"/>
<name>A0A939JA56_9HYPH</name>
<gene>
    <name evidence="2" type="ORF">J0X15_15310</name>
</gene>
<feature type="region of interest" description="Disordered" evidence="1">
    <location>
        <begin position="85"/>
        <end position="131"/>
    </location>
</feature>
<feature type="compositionally biased region" description="Basic and acidic residues" evidence="1">
    <location>
        <begin position="21"/>
        <end position="49"/>
    </location>
</feature>
<keyword evidence="3" id="KW-1185">Reference proteome</keyword>
<evidence type="ECO:0000313" key="2">
    <source>
        <dbReference type="EMBL" id="MBO0346599.1"/>
    </source>
</evidence>